<dbReference type="PRINTS" id="PR00260">
    <property type="entry name" value="CHEMTRNSDUCR"/>
</dbReference>
<feature type="domain" description="HAMP" evidence="7">
    <location>
        <begin position="213"/>
        <end position="274"/>
    </location>
</feature>
<keyword evidence="9" id="KW-1185">Reference proteome</keyword>
<feature type="transmembrane region" description="Helical" evidence="5">
    <location>
        <begin position="17"/>
        <end position="37"/>
    </location>
</feature>
<sequence length="567" mass="61027">MKKWFENINIARKLRTGFLFITFLSIVIGLIGVANIINIGGHQQKTYDQCTLGIKYSANANVYFLKARTAVRDLYMNYGMDNKTYSADVSTQLDTAEENLTLYSKTISSDEDQKAFDQLKTVYAEYTENVNKALEAADSGKTKEELLQIINESKETSQQAEQAFKEIREYNDTLAFNQIKADSRSSKIAIAAMLVSMAIAFILSMLLSGYISKLISQPMQTFADFAGLLAAGDIDAGKVIDEEGKEALGSRKDEVGKLAQAFNEVIASTMEQAQQTKRVSEGDLTVVVPIRSEEDVLGKALSSLVEKFNTLATSIVSSANQVDSGARLVSDSSISLSQGATEQASSVEELTASLEELMARTEENAKTAKDTDNLAKEIKTEAESGNVQMLNMLHAMEEINASSDNIGKIIKVIEDIAFQTNILALNAAVEAARAGQHGRGFAVVADEVRSLAGQSAKAAKETSELIRSSISKVEEGTRTAGETAEELNKIVTGITKVTGLIDNIASASNEQAAAMEQINQGILQISQATQSTAAASEESAAASEELSGQADLLKECVSVFKLKNSGI</sequence>
<proteinExistence type="inferred from homology"/>
<dbReference type="InterPro" id="IPR051310">
    <property type="entry name" value="MCP_chemotaxis"/>
</dbReference>
<comment type="similarity">
    <text evidence="2">Belongs to the methyl-accepting chemotaxis (MCP) protein family.</text>
</comment>
<name>A0A410PW19_9FIRM</name>
<dbReference type="Gene3D" id="6.10.340.10">
    <property type="match status" value="1"/>
</dbReference>
<evidence type="ECO:0000256" key="5">
    <source>
        <dbReference type="SAM" id="Phobius"/>
    </source>
</evidence>
<keyword evidence="5" id="KW-1133">Transmembrane helix</keyword>
<feature type="coiled-coil region" evidence="4">
    <location>
        <begin position="344"/>
        <end position="371"/>
    </location>
</feature>
<feature type="transmembrane region" description="Helical" evidence="5">
    <location>
        <begin position="188"/>
        <end position="211"/>
    </location>
</feature>
<dbReference type="GO" id="GO:0004888">
    <property type="term" value="F:transmembrane signaling receptor activity"/>
    <property type="evidence" value="ECO:0007669"/>
    <property type="project" value="InterPro"/>
</dbReference>
<dbReference type="SUPFAM" id="SSF58104">
    <property type="entry name" value="Methyl-accepting chemotaxis protein (MCP) signaling domain"/>
    <property type="match status" value="1"/>
</dbReference>
<dbReference type="GO" id="GO:0007165">
    <property type="term" value="P:signal transduction"/>
    <property type="evidence" value="ECO:0007669"/>
    <property type="project" value="UniProtKB-KW"/>
</dbReference>
<dbReference type="Pfam" id="PF00015">
    <property type="entry name" value="MCPsignal"/>
    <property type="match status" value="1"/>
</dbReference>
<dbReference type="PANTHER" id="PTHR43531:SF11">
    <property type="entry name" value="METHYL-ACCEPTING CHEMOTAXIS PROTEIN 3"/>
    <property type="match status" value="1"/>
</dbReference>
<feature type="domain" description="Methyl-accepting transducer" evidence="6">
    <location>
        <begin position="318"/>
        <end position="547"/>
    </location>
</feature>
<keyword evidence="5" id="KW-0472">Membrane</keyword>
<dbReference type="OrthoDB" id="1862723at2"/>
<evidence type="ECO:0000256" key="1">
    <source>
        <dbReference type="ARBA" id="ARBA00022500"/>
    </source>
</evidence>
<dbReference type="Gene3D" id="1.10.287.950">
    <property type="entry name" value="Methyl-accepting chemotaxis protein"/>
    <property type="match status" value="1"/>
</dbReference>
<evidence type="ECO:0000259" key="6">
    <source>
        <dbReference type="PROSITE" id="PS50111"/>
    </source>
</evidence>
<dbReference type="CDD" id="cd06225">
    <property type="entry name" value="HAMP"/>
    <property type="match status" value="1"/>
</dbReference>
<reference evidence="8 9" key="1">
    <citation type="submission" date="2019-01" db="EMBL/GenBank/DDBJ databases">
        <title>Draft genomes of a novel of Aminipila strains.</title>
        <authorList>
            <person name="Ma S."/>
        </authorList>
    </citation>
    <scope>NUCLEOTIDE SEQUENCE [LARGE SCALE GENOMIC DNA]</scope>
    <source>
        <strain evidence="9">JN-39</strain>
    </source>
</reference>
<keyword evidence="3" id="KW-0807">Transducer</keyword>
<dbReference type="InterPro" id="IPR004089">
    <property type="entry name" value="MCPsignal_dom"/>
</dbReference>
<evidence type="ECO:0000313" key="8">
    <source>
        <dbReference type="EMBL" id="QAT43114.1"/>
    </source>
</evidence>
<evidence type="ECO:0000256" key="2">
    <source>
        <dbReference type="ARBA" id="ARBA00029447"/>
    </source>
</evidence>
<dbReference type="SMART" id="SM00283">
    <property type="entry name" value="MA"/>
    <property type="match status" value="1"/>
</dbReference>
<evidence type="ECO:0000256" key="3">
    <source>
        <dbReference type="PROSITE-ProRule" id="PRU00284"/>
    </source>
</evidence>
<feature type="coiled-coil region" evidence="4">
    <location>
        <begin position="143"/>
        <end position="173"/>
    </location>
</feature>
<dbReference type="FunFam" id="1.10.287.950:FF:000001">
    <property type="entry name" value="Methyl-accepting chemotaxis sensory transducer"/>
    <property type="match status" value="1"/>
</dbReference>
<dbReference type="AlphaFoldDB" id="A0A410PW19"/>
<evidence type="ECO:0000313" key="9">
    <source>
        <dbReference type="Proteomes" id="UP000287601"/>
    </source>
</evidence>
<dbReference type="EMBL" id="CP035281">
    <property type="protein sequence ID" value="QAT43114.1"/>
    <property type="molecule type" value="Genomic_DNA"/>
</dbReference>
<keyword evidence="1" id="KW-0145">Chemotaxis</keyword>
<keyword evidence="5" id="KW-0812">Transmembrane</keyword>
<dbReference type="GO" id="GO:0006935">
    <property type="term" value="P:chemotaxis"/>
    <property type="evidence" value="ECO:0007669"/>
    <property type="project" value="UniProtKB-KW"/>
</dbReference>
<protein>
    <submittedName>
        <fullName evidence="8">Methyl-accepting chemotaxis protein</fullName>
    </submittedName>
</protein>
<dbReference type="Proteomes" id="UP000287601">
    <property type="component" value="Chromosome"/>
</dbReference>
<dbReference type="InterPro" id="IPR024478">
    <property type="entry name" value="HlyB_4HB_MCP"/>
</dbReference>
<keyword evidence="4" id="KW-0175">Coiled coil</keyword>
<evidence type="ECO:0000259" key="7">
    <source>
        <dbReference type="PROSITE" id="PS50885"/>
    </source>
</evidence>
<dbReference type="GO" id="GO:0005886">
    <property type="term" value="C:plasma membrane"/>
    <property type="evidence" value="ECO:0007669"/>
    <property type="project" value="TreeGrafter"/>
</dbReference>
<organism evidence="8 9">
    <name type="scientific">Aminipila luticellarii</name>
    <dbReference type="NCBI Taxonomy" id="2507160"/>
    <lineage>
        <taxon>Bacteria</taxon>
        <taxon>Bacillati</taxon>
        <taxon>Bacillota</taxon>
        <taxon>Clostridia</taxon>
        <taxon>Peptostreptococcales</taxon>
        <taxon>Anaerovoracaceae</taxon>
        <taxon>Aminipila</taxon>
    </lineage>
</organism>
<dbReference type="PROSITE" id="PS50885">
    <property type="entry name" value="HAMP"/>
    <property type="match status" value="1"/>
</dbReference>
<dbReference type="Pfam" id="PF12729">
    <property type="entry name" value="4HB_MCP_1"/>
    <property type="match status" value="1"/>
</dbReference>
<dbReference type="KEGG" id="amij:EQM06_07615"/>
<accession>A0A410PW19</accession>
<dbReference type="CDD" id="cd11386">
    <property type="entry name" value="MCP_signal"/>
    <property type="match status" value="1"/>
</dbReference>
<gene>
    <name evidence="8" type="ORF">EQM06_07615</name>
</gene>
<dbReference type="InterPro" id="IPR003660">
    <property type="entry name" value="HAMP_dom"/>
</dbReference>
<dbReference type="InterPro" id="IPR004090">
    <property type="entry name" value="Chemotax_Me-accpt_rcpt"/>
</dbReference>
<dbReference type="RefSeq" id="WP_128745763.1">
    <property type="nucleotide sequence ID" value="NZ_CP035281.1"/>
</dbReference>
<evidence type="ECO:0000256" key="4">
    <source>
        <dbReference type="SAM" id="Coils"/>
    </source>
</evidence>
<dbReference type="PANTHER" id="PTHR43531">
    <property type="entry name" value="PROTEIN ICFG"/>
    <property type="match status" value="1"/>
</dbReference>
<dbReference type="PROSITE" id="PS50111">
    <property type="entry name" value="CHEMOTAXIS_TRANSDUC_2"/>
    <property type="match status" value="1"/>
</dbReference>